<evidence type="ECO:0000313" key="1">
    <source>
        <dbReference type="EMBL" id="KDO60859.1"/>
    </source>
</evidence>
<protein>
    <recommendedName>
        <fullName evidence="3">Prolyl 4-hydroxylase alpha subunit Fe(2+) 2OG dioxygenase domain-containing protein</fullName>
    </recommendedName>
</protein>
<keyword evidence="2" id="KW-1185">Reference proteome</keyword>
<proteinExistence type="predicted"/>
<dbReference type="PANTHER" id="PTHR14049:SF9">
    <property type="entry name" value="PROCOLLAGEN-PROLINE 3-DIOXYGENASE"/>
    <property type="match status" value="1"/>
</dbReference>
<dbReference type="GO" id="GO:0032963">
    <property type="term" value="P:collagen metabolic process"/>
    <property type="evidence" value="ECO:0007669"/>
    <property type="project" value="InterPro"/>
</dbReference>
<dbReference type="AlphaFoldDB" id="A0A067F0E8"/>
<dbReference type="Proteomes" id="UP000027120">
    <property type="component" value="Unassembled WGS sequence"/>
</dbReference>
<evidence type="ECO:0000313" key="2">
    <source>
        <dbReference type="Proteomes" id="UP000027120"/>
    </source>
</evidence>
<sequence>MAMAETESERRRVIVRNILSKEECEELELIHKSCSTVGYRPNVFSTTLSHLIATNSSHFIVPFVPIRERLKEKVEEFFGCEFELVIEFTGLISWARGASIGWHCDDNRPYLKQRHFTDVAMYTADSRNVHSVDEVTHGERLTLTLWFSRDSSHDEDAKLISILSQKLLHRSDKVPQLCLPLPASSNMYWFSPNQASPDELGCNICWARMDVLGYDIYYSQNTSSALDCSELLLEPLQLARGDNLFHQPFANILHALQVVQFFHWKASEFPTSKFETEASKVLHLSQSQKENISNLKSVFVKNNQLAETVFRPVIINEKEQQSFSWANFSAAVTAWEDYIRKLHKQLLNSLPHWRTHQSIFSCPLDESLEGT</sequence>
<reference evidence="1 2" key="1">
    <citation type="submission" date="2014-04" db="EMBL/GenBank/DDBJ databases">
        <authorList>
            <consortium name="International Citrus Genome Consortium"/>
            <person name="Gmitter F."/>
            <person name="Chen C."/>
            <person name="Farmerie W."/>
            <person name="Harkins T."/>
            <person name="Desany B."/>
            <person name="Mohiuddin M."/>
            <person name="Kodira C."/>
            <person name="Borodovsky M."/>
            <person name="Lomsadze A."/>
            <person name="Burns P."/>
            <person name="Jenkins J."/>
            <person name="Prochnik S."/>
            <person name="Shu S."/>
            <person name="Chapman J."/>
            <person name="Pitluck S."/>
            <person name="Schmutz J."/>
            <person name="Rokhsar D."/>
        </authorList>
    </citation>
    <scope>NUCLEOTIDE SEQUENCE</scope>
</reference>
<gene>
    <name evidence="1" type="ORF">CISIN_1g015648mg</name>
</gene>
<evidence type="ECO:0008006" key="3">
    <source>
        <dbReference type="Google" id="ProtNLM"/>
    </source>
</evidence>
<dbReference type="EMBL" id="KK784930">
    <property type="protein sequence ID" value="KDO60859.1"/>
    <property type="molecule type" value="Genomic_DNA"/>
</dbReference>
<organism evidence="1 2">
    <name type="scientific">Citrus sinensis</name>
    <name type="common">Sweet orange</name>
    <name type="synonym">Citrus aurantium var. sinensis</name>
    <dbReference type="NCBI Taxonomy" id="2711"/>
    <lineage>
        <taxon>Eukaryota</taxon>
        <taxon>Viridiplantae</taxon>
        <taxon>Streptophyta</taxon>
        <taxon>Embryophyta</taxon>
        <taxon>Tracheophyta</taxon>
        <taxon>Spermatophyta</taxon>
        <taxon>Magnoliopsida</taxon>
        <taxon>eudicotyledons</taxon>
        <taxon>Gunneridae</taxon>
        <taxon>Pentapetalae</taxon>
        <taxon>rosids</taxon>
        <taxon>malvids</taxon>
        <taxon>Sapindales</taxon>
        <taxon>Rutaceae</taxon>
        <taxon>Aurantioideae</taxon>
        <taxon>Citrus</taxon>
    </lineage>
</organism>
<dbReference type="Gene3D" id="2.60.120.620">
    <property type="entry name" value="q2cbj1_9rhob like domain"/>
    <property type="match status" value="1"/>
</dbReference>
<name>A0A067F0E8_CITSI</name>
<dbReference type="InterPro" id="IPR039575">
    <property type="entry name" value="P3H"/>
</dbReference>
<accession>A0A067F0E8</accession>
<dbReference type="PANTHER" id="PTHR14049">
    <property type="entry name" value="LEPRECAN 1"/>
    <property type="match status" value="1"/>
</dbReference>